<dbReference type="InterPro" id="IPR036890">
    <property type="entry name" value="HATPase_C_sf"/>
</dbReference>
<dbReference type="Gene3D" id="1.10.287.130">
    <property type="match status" value="1"/>
</dbReference>
<dbReference type="PRINTS" id="PR00344">
    <property type="entry name" value="BCTRLSENSOR"/>
</dbReference>
<keyword evidence="4" id="KW-1003">Cell membrane</keyword>
<evidence type="ECO:0000256" key="1">
    <source>
        <dbReference type="ARBA" id="ARBA00000085"/>
    </source>
</evidence>
<dbReference type="SUPFAM" id="SSF158472">
    <property type="entry name" value="HAMP domain-like"/>
    <property type="match status" value="1"/>
</dbReference>
<dbReference type="PROSITE" id="PS50109">
    <property type="entry name" value="HIS_KIN"/>
    <property type="match status" value="1"/>
</dbReference>
<name>A0A8J6PA93_9GAMM</name>
<dbReference type="SUPFAM" id="SSF55874">
    <property type="entry name" value="ATPase domain of HSP90 chaperone/DNA topoisomerase II/histidine kinase"/>
    <property type="match status" value="1"/>
</dbReference>
<dbReference type="PANTHER" id="PTHR44936:SF10">
    <property type="entry name" value="SENSOR PROTEIN RSTB"/>
    <property type="match status" value="1"/>
</dbReference>
<dbReference type="GO" id="GO:0005886">
    <property type="term" value="C:plasma membrane"/>
    <property type="evidence" value="ECO:0007669"/>
    <property type="project" value="UniProtKB-SubCell"/>
</dbReference>
<dbReference type="SUPFAM" id="SSF47384">
    <property type="entry name" value="Homodimeric domain of signal transducing histidine kinase"/>
    <property type="match status" value="1"/>
</dbReference>
<dbReference type="SMART" id="SM00387">
    <property type="entry name" value="HATPase_c"/>
    <property type="match status" value="1"/>
</dbReference>
<keyword evidence="10" id="KW-0812">Transmembrane</keyword>
<keyword evidence="9" id="KW-0067">ATP-binding</keyword>
<dbReference type="SMART" id="SM00304">
    <property type="entry name" value="HAMP"/>
    <property type="match status" value="1"/>
</dbReference>
<comment type="caution">
    <text evidence="13">The sequence shown here is derived from an EMBL/GenBank/DDBJ whole genome shotgun (WGS) entry which is preliminary data.</text>
</comment>
<dbReference type="CDD" id="cd00082">
    <property type="entry name" value="HisKA"/>
    <property type="match status" value="1"/>
</dbReference>
<keyword evidence="10" id="KW-1133">Transmembrane helix</keyword>
<evidence type="ECO:0000313" key="13">
    <source>
        <dbReference type="EMBL" id="MBC8519216.1"/>
    </source>
</evidence>
<feature type="domain" description="Histidine kinase" evidence="11">
    <location>
        <begin position="232"/>
        <end position="433"/>
    </location>
</feature>
<reference evidence="13 14" key="1">
    <citation type="submission" date="2020-08" db="EMBL/GenBank/DDBJ databases">
        <title>Bridging the membrane lipid divide: bacteria of the FCB group superphylum have the potential to synthesize archaeal ether lipids.</title>
        <authorList>
            <person name="Villanueva L."/>
            <person name="Von Meijenfeldt F.A.B."/>
            <person name="Westbye A.B."/>
            <person name="Yadav S."/>
            <person name="Hopmans E.C."/>
            <person name="Dutilh B.E."/>
            <person name="Sinninghe Damste J.S."/>
        </authorList>
    </citation>
    <scope>NUCLEOTIDE SEQUENCE [LARGE SCALE GENOMIC DNA]</scope>
    <source>
        <strain evidence="13">NIOZ-UU100</strain>
    </source>
</reference>
<evidence type="ECO:0000313" key="14">
    <source>
        <dbReference type="Proteomes" id="UP000654401"/>
    </source>
</evidence>
<keyword evidence="10" id="KW-0472">Membrane</keyword>
<dbReference type="Pfam" id="PF00672">
    <property type="entry name" value="HAMP"/>
    <property type="match status" value="1"/>
</dbReference>
<evidence type="ECO:0000259" key="11">
    <source>
        <dbReference type="PROSITE" id="PS50109"/>
    </source>
</evidence>
<evidence type="ECO:0000256" key="7">
    <source>
        <dbReference type="ARBA" id="ARBA00022741"/>
    </source>
</evidence>
<accession>A0A8J6PA93</accession>
<keyword evidence="5" id="KW-0597">Phosphoprotein</keyword>
<dbReference type="Pfam" id="PF00512">
    <property type="entry name" value="HisKA"/>
    <property type="match status" value="1"/>
</dbReference>
<dbReference type="InterPro" id="IPR003660">
    <property type="entry name" value="HAMP_dom"/>
</dbReference>
<feature type="domain" description="HAMP" evidence="12">
    <location>
        <begin position="172"/>
        <end position="224"/>
    </location>
</feature>
<dbReference type="AlphaFoldDB" id="A0A8J6PA93"/>
<comment type="subcellular location">
    <subcellularLocation>
        <location evidence="2">Cell membrane</location>
        <topology evidence="2">Multi-pass membrane protein</topology>
    </subcellularLocation>
</comment>
<dbReference type="GO" id="GO:0000155">
    <property type="term" value="F:phosphorelay sensor kinase activity"/>
    <property type="evidence" value="ECO:0007669"/>
    <property type="project" value="InterPro"/>
</dbReference>
<dbReference type="Gene3D" id="3.30.565.10">
    <property type="entry name" value="Histidine kinase-like ATPase, C-terminal domain"/>
    <property type="match status" value="1"/>
</dbReference>
<dbReference type="EC" id="2.7.13.3" evidence="3"/>
<organism evidence="13 14">
    <name type="scientific">Candidatus Thiopontia autotrophica</name>
    <dbReference type="NCBI Taxonomy" id="2841688"/>
    <lineage>
        <taxon>Bacteria</taxon>
        <taxon>Pseudomonadati</taxon>
        <taxon>Pseudomonadota</taxon>
        <taxon>Gammaproteobacteria</taxon>
        <taxon>Candidatus Thiopontia</taxon>
    </lineage>
</organism>
<evidence type="ECO:0000256" key="3">
    <source>
        <dbReference type="ARBA" id="ARBA00012438"/>
    </source>
</evidence>
<evidence type="ECO:0000256" key="5">
    <source>
        <dbReference type="ARBA" id="ARBA00022553"/>
    </source>
</evidence>
<dbReference type="PROSITE" id="PS50885">
    <property type="entry name" value="HAMP"/>
    <property type="match status" value="1"/>
</dbReference>
<dbReference type="InterPro" id="IPR003594">
    <property type="entry name" value="HATPase_dom"/>
</dbReference>
<dbReference type="GO" id="GO:0005524">
    <property type="term" value="F:ATP binding"/>
    <property type="evidence" value="ECO:0007669"/>
    <property type="project" value="UniProtKB-KW"/>
</dbReference>
<dbReference type="InterPro" id="IPR004358">
    <property type="entry name" value="Sig_transdc_His_kin-like_C"/>
</dbReference>
<dbReference type="CDD" id="cd06225">
    <property type="entry name" value="HAMP"/>
    <property type="match status" value="1"/>
</dbReference>
<dbReference type="Gene3D" id="6.10.340.10">
    <property type="match status" value="1"/>
</dbReference>
<comment type="catalytic activity">
    <reaction evidence="1">
        <text>ATP + protein L-histidine = ADP + protein N-phospho-L-histidine.</text>
        <dbReference type="EC" id="2.7.13.3"/>
    </reaction>
</comment>
<dbReference type="InterPro" id="IPR036097">
    <property type="entry name" value="HisK_dim/P_sf"/>
</dbReference>
<dbReference type="InterPro" id="IPR003661">
    <property type="entry name" value="HisK_dim/P_dom"/>
</dbReference>
<evidence type="ECO:0000256" key="8">
    <source>
        <dbReference type="ARBA" id="ARBA00022777"/>
    </source>
</evidence>
<dbReference type="Proteomes" id="UP000654401">
    <property type="component" value="Unassembled WGS sequence"/>
</dbReference>
<feature type="transmembrane region" description="Helical" evidence="10">
    <location>
        <begin position="151"/>
        <end position="170"/>
    </location>
</feature>
<gene>
    <name evidence="13" type="ORF">H8D24_02235</name>
</gene>
<dbReference type="SMART" id="SM00388">
    <property type="entry name" value="HisKA"/>
    <property type="match status" value="1"/>
</dbReference>
<evidence type="ECO:0000256" key="10">
    <source>
        <dbReference type="SAM" id="Phobius"/>
    </source>
</evidence>
<keyword evidence="8" id="KW-0418">Kinase</keyword>
<feature type="transmembrane region" description="Helical" evidence="10">
    <location>
        <begin position="6"/>
        <end position="24"/>
    </location>
</feature>
<keyword evidence="7" id="KW-0547">Nucleotide-binding</keyword>
<sequence length="433" mass="49188">MILVGLGIFFLQLITFIIFFKQMVMPNVETRVNHFVDALEKIRENPSLLRLAGEFDGTERENEFTGFILGSPDLKIRPAEWRIPFWHFVDDEIEERFGVPITMWESDHDPYGHDHGHYWVDLPVVWGKHKTGKSIRIGFSQERKGCLNPSVLLLVFLAVFFLSMVLVYYLTRWLLMPINKLRGAVGEMAMGSYPKPLPEKGPAEFSSLVQRFNWMVKSVQNLTENRSTMLVGISHDLKTPLARMRLSIEMLSREQSPELVEGIIDDLDVMDQMISEAMEFARGGKQGKLELTDLNRAITEVVDRKVRGGMRVGWRADSGQCKKEIDLSALHRILSNYLDNGYRYGDGESLEVRLDCSPEHTIIRVLNRGMGIPEKDLKNIFQPFYRVDESRSDKSGGSGLGLAIVKNLADVNGWKVALNNRTAGGIEASLQIT</sequence>
<dbReference type="InterPro" id="IPR005467">
    <property type="entry name" value="His_kinase_dom"/>
</dbReference>
<dbReference type="EMBL" id="JACNFK010000019">
    <property type="protein sequence ID" value="MBC8519216.1"/>
    <property type="molecule type" value="Genomic_DNA"/>
</dbReference>
<evidence type="ECO:0000256" key="4">
    <source>
        <dbReference type="ARBA" id="ARBA00022475"/>
    </source>
</evidence>
<evidence type="ECO:0000256" key="6">
    <source>
        <dbReference type="ARBA" id="ARBA00022679"/>
    </source>
</evidence>
<keyword evidence="6" id="KW-0808">Transferase</keyword>
<dbReference type="InterPro" id="IPR050980">
    <property type="entry name" value="2C_sensor_his_kinase"/>
</dbReference>
<dbReference type="PANTHER" id="PTHR44936">
    <property type="entry name" value="SENSOR PROTEIN CREC"/>
    <property type="match status" value="1"/>
</dbReference>
<evidence type="ECO:0000256" key="9">
    <source>
        <dbReference type="ARBA" id="ARBA00022840"/>
    </source>
</evidence>
<proteinExistence type="predicted"/>
<evidence type="ECO:0000256" key="2">
    <source>
        <dbReference type="ARBA" id="ARBA00004651"/>
    </source>
</evidence>
<evidence type="ECO:0000259" key="12">
    <source>
        <dbReference type="PROSITE" id="PS50885"/>
    </source>
</evidence>
<dbReference type="Pfam" id="PF02518">
    <property type="entry name" value="HATPase_c"/>
    <property type="match status" value="1"/>
</dbReference>
<protein>
    <recommendedName>
        <fullName evidence="3">histidine kinase</fullName>
        <ecNumber evidence="3">2.7.13.3</ecNumber>
    </recommendedName>
</protein>